<accession>A0A2P2PMT2</accession>
<reference evidence="1" key="1">
    <citation type="submission" date="2018-02" db="EMBL/GenBank/DDBJ databases">
        <title>Rhizophora mucronata_Transcriptome.</title>
        <authorList>
            <person name="Meera S.P."/>
            <person name="Sreeshan A."/>
            <person name="Augustine A."/>
        </authorList>
    </citation>
    <scope>NUCLEOTIDE SEQUENCE</scope>
    <source>
        <tissue evidence="1">Leaf</tissue>
    </source>
</reference>
<protein>
    <submittedName>
        <fullName evidence="1">Uncharacterized protein</fullName>
    </submittedName>
</protein>
<evidence type="ECO:0000313" key="1">
    <source>
        <dbReference type="EMBL" id="MBX56080.1"/>
    </source>
</evidence>
<name>A0A2P2PMT2_RHIMU</name>
<dbReference type="AlphaFoldDB" id="A0A2P2PMT2"/>
<proteinExistence type="predicted"/>
<dbReference type="EMBL" id="GGEC01075596">
    <property type="protein sequence ID" value="MBX56080.1"/>
    <property type="molecule type" value="Transcribed_RNA"/>
</dbReference>
<organism evidence="1">
    <name type="scientific">Rhizophora mucronata</name>
    <name type="common">Asiatic mangrove</name>
    <dbReference type="NCBI Taxonomy" id="61149"/>
    <lineage>
        <taxon>Eukaryota</taxon>
        <taxon>Viridiplantae</taxon>
        <taxon>Streptophyta</taxon>
        <taxon>Embryophyta</taxon>
        <taxon>Tracheophyta</taxon>
        <taxon>Spermatophyta</taxon>
        <taxon>Magnoliopsida</taxon>
        <taxon>eudicotyledons</taxon>
        <taxon>Gunneridae</taxon>
        <taxon>Pentapetalae</taxon>
        <taxon>rosids</taxon>
        <taxon>fabids</taxon>
        <taxon>Malpighiales</taxon>
        <taxon>Rhizophoraceae</taxon>
        <taxon>Rhizophora</taxon>
    </lineage>
</organism>
<sequence length="57" mass="6445">MLQMRNNIIETCTSITCSLLLISPVKTAQLQNSLPPHQMILIAPANNRGRRPPNFTW</sequence>